<dbReference type="RefSeq" id="WP_065832731.1">
    <property type="nucleotide sequence ID" value="NZ_LGSI01000031.1"/>
</dbReference>
<dbReference type="AlphaFoldDB" id="A0A1C7Z6S4"/>
<dbReference type="CDD" id="cd04301">
    <property type="entry name" value="NAT_SF"/>
    <property type="match status" value="1"/>
</dbReference>
<dbReference type="GO" id="GO:0016747">
    <property type="term" value="F:acyltransferase activity, transferring groups other than amino-acyl groups"/>
    <property type="evidence" value="ECO:0007669"/>
    <property type="project" value="InterPro"/>
</dbReference>
<proteinExistence type="predicted"/>
<dbReference type="PANTHER" id="PTHR43877">
    <property type="entry name" value="AMINOALKYLPHOSPHONATE N-ACETYLTRANSFERASE-RELATED-RELATED"/>
    <property type="match status" value="1"/>
</dbReference>
<protein>
    <submittedName>
        <fullName evidence="4">GCN5 family acetyltransferase</fullName>
    </submittedName>
</protein>
<gene>
    <name evidence="4" type="ORF">AFK24_07895</name>
</gene>
<keyword evidence="1 4" id="KW-0808">Transferase</keyword>
<name>A0A1C7Z6S4_PSESX</name>
<dbReference type="InterPro" id="IPR050832">
    <property type="entry name" value="Bact_Acetyltransf"/>
</dbReference>
<dbReference type="InterPro" id="IPR000182">
    <property type="entry name" value="GNAT_dom"/>
</dbReference>
<accession>A0A1C7Z6S4</accession>
<dbReference type="OrthoDB" id="9805924at2"/>
<evidence type="ECO:0000256" key="2">
    <source>
        <dbReference type="ARBA" id="ARBA00023315"/>
    </source>
</evidence>
<dbReference type="InterPro" id="IPR016181">
    <property type="entry name" value="Acyl_CoA_acyltransferase"/>
</dbReference>
<organism evidence="4 5">
    <name type="scientific">Pseudomonas syringae</name>
    <dbReference type="NCBI Taxonomy" id="317"/>
    <lineage>
        <taxon>Bacteria</taxon>
        <taxon>Pseudomonadati</taxon>
        <taxon>Pseudomonadota</taxon>
        <taxon>Gammaproteobacteria</taxon>
        <taxon>Pseudomonadales</taxon>
        <taxon>Pseudomonadaceae</taxon>
        <taxon>Pseudomonas</taxon>
    </lineage>
</organism>
<evidence type="ECO:0000313" key="4">
    <source>
        <dbReference type="EMBL" id="OCR25641.1"/>
    </source>
</evidence>
<dbReference type="PATRIC" id="fig|317.243.peg.6081"/>
<dbReference type="Pfam" id="PF00583">
    <property type="entry name" value="Acetyltransf_1"/>
    <property type="match status" value="1"/>
</dbReference>
<evidence type="ECO:0000259" key="3">
    <source>
        <dbReference type="PROSITE" id="PS51186"/>
    </source>
</evidence>
<evidence type="ECO:0000256" key="1">
    <source>
        <dbReference type="ARBA" id="ARBA00022679"/>
    </source>
</evidence>
<dbReference type="PROSITE" id="PS51186">
    <property type="entry name" value="GNAT"/>
    <property type="match status" value="1"/>
</dbReference>
<dbReference type="PANTHER" id="PTHR43877:SF2">
    <property type="entry name" value="AMINOALKYLPHOSPHONATE N-ACETYLTRANSFERASE-RELATED"/>
    <property type="match status" value="1"/>
</dbReference>
<dbReference type="Proteomes" id="UP000093104">
    <property type="component" value="Unassembled WGS sequence"/>
</dbReference>
<keyword evidence="2" id="KW-0012">Acyltransferase</keyword>
<dbReference type="EMBL" id="LGSI01000031">
    <property type="protein sequence ID" value="OCR25641.1"/>
    <property type="molecule type" value="Genomic_DNA"/>
</dbReference>
<evidence type="ECO:0000313" key="5">
    <source>
        <dbReference type="Proteomes" id="UP000093104"/>
    </source>
</evidence>
<dbReference type="SUPFAM" id="SSF55729">
    <property type="entry name" value="Acyl-CoA N-acyltransferases (Nat)"/>
    <property type="match status" value="1"/>
</dbReference>
<reference evidence="4 5" key="1">
    <citation type="submission" date="2015-07" db="EMBL/GenBank/DDBJ databases">
        <title>Draft genome sequence of a diazotrophic, plant growth-promoting rhizobacterium of the Pseudomonas syringae complex.</title>
        <authorList>
            <person name="Patten C.L."/>
            <person name="Jeong H."/>
        </authorList>
    </citation>
    <scope>NUCLEOTIDE SEQUENCE [LARGE SCALE GENOMIC DNA]</scope>
    <source>
        <strain evidence="4 5">GR12-2</strain>
    </source>
</reference>
<dbReference type="Gene3D" id="3.40.630.30">
    <property type="match status" value="1"/>
</dbReference>
<feature type="domain" description="N-acetyltransferase" evidence="3">
    <location>
        <begin position="4"/>
        <end position="152"/>
    </location>
</feature>
<comment type="caution">
    <text evidence="4">The sequence shown here is derived from an EMBL/GenBank/DDBJ whole genome shotgun (WGS) entry which is preliminary data.</text>
</comment>
<sequence length="152" mass="17331">MQPPMFRLLSRGAEQAAGFKLMQQLRPHLSDLESFTRQLDRQAYQGYRLWGLWQGDQLAGLIGFRELENLIYGRFIYVDDLIVDPTMRQSGLGSVLLDKVREEARLRGCAHLVLDTGLHMALAQRFYFRAGLLARGMHFVQPLDAAQESAHA</sequence>